<dbReference type="SMART" id="SM00953">
    <property type="entry name" value="RES"/>
    <property type="match status" value="1"/>
</dbReference>
<dbReference type="AlphaFoldDB" id="A0AB38NME1"/>
<dbReference type="InterPro" id="IPR014914">
    <property type="entry name" value="RES_dom"/>
</dbReference>
<dbReference type="RefSeq" id="WP_102258113.1">
    <property type="nucleotide sequence ID" value="NZ_MDBP01000057.1"/>
</dbReference>
<reference evidence="2 3" key="1">
    <citation type="submission" date="2019-04" db="EMBL/GenBank/DDBJ databases">
        <title>A reverse ecology approach based on a biological definition of microbial populations.</title>
        <authorList>
            <person name="Arevalo P."/>
            <person name="Vaninsberghe D."/>
            <person name="Elsherbini J."/>
            <person name="Gore J."/>
            <person name="Polz M."/>
        </authorList>
    </citation>
    <scope>NUCLEOTIDE SEQUENCE [LARGE SCALE GENOMIC DNA]</scope>
    <source>
        <strain evidence="2 3">10N.222.45.A8</strain>
    </source>
</reference>
<dbReference type="Proteomes" id="UP000308018">
    <property type="component" value="Unassembled WGS sequence"/>
</dbReference>
<accession>A0AB38NME1</accession>
<dbReference type="Pfam" id="PF08808">
    <property type="entry name" value="RES"/>
    <property type="match status" value="1"/>
</dbReference>
<name>A0AB38NME1_9VIBR</name>
<dbReference type="EMBL" id="SYVV01000038">
    <property type="protein sequence ID" value="TKG28886.1"/>
    <property type="molecule type" value="Genomic_DNA"/>
</dbReference>
<gene>
    <name evidence="2" type="ORF">FC057_20500</name>
</gene>
<protein>
    <submittedName>
        <fullName evidence="2">RES domain-containing protein</fullName>
    </submittedName>
</protein>
<feature type="domain" description="RES" evidence="1">
    <location>
        <begin position="220"/>
        <end position="377"/>
    </location>
</feature>
<evidence type="ECO:0000313" key="2">
    <source>
        <dbReference type="EMBL" id="TKG28886.1"/>
    </source>
</evidence>
<evidence type="ECO:0000259" key="1">
    <source>
        <dbReference type="SMART" id="SM00953"/>
    </source>
</evidence>
<sequence length="418" mass="48366">MRLFKEHLSEMRRTEVDRSVGFICKDCNKDVYYFNRRNRAITYKKNCIVCNKSSHEGIIIEDFVFTLNRKIPDHYHLVSDSQSDVISLKEVIKRFTIDNQDVLEKVADLLSEENADFFKRNGIYKSHVDQTFIENCKHQAKVDWDELSRELKHSRRFTHMRATVFFENLIRTCIYSIDKKHEEENDEYNSVKRVIKKGTTLYRGRLTSDDKHRQSFQRKPSELLGAPPSLLAANNRMSPPGISFMYTANNPQTAIAEIRPYVGDTIAVGSFITKKTLTFFDFTLLDSAKLKSASILTSPKQDKFYQHGYLLNTLHELISKPFRATSLNYIQTQMFAETIRNYDNGMFDGIIFKSSQLEGGINYVIFGDETEGDSDSIEYNVEFDTQTGVEFYQVEAMTPSIKEVGIHSRNSDNILVNV</sequence>
<evidence type="ECO:0000313" key="3">
    <source>
        <dbReference type="Proteomes" id="UP000308018"/>
    </source>
</evidence>
<organism evidence="2 3">
    <name type="scientific">Vibrio tasmaniensis</name>
    <dbReference type="NCBI Taxonomy" id="212663"/>
    <lineage>
        <taxon>Bacteria</taxon>
        <taxon>Pseudomonadati</taxon>
        <taxon>Pseudomonadota</taxon>
        <taxon>Gammaproteobacteria</taxon>
        <taxon>Vibrionales</taxon>
        <taxon>Vibrionaceae</taxon>
        <taxon>Vibrio</taxon>
    </lineage>
</organism>
<comment type="caution">
    <text evidence="2">The sequence shown here is derived from an EMBL/GenBank/DDBJ whole genome shotgun (WGS) entry which is preliminary data.</text>
</comment>
<proteinExistence type="predicted"/>